<dbReference type="AlphaFoldDB" id="A0AAV9ZJG4"/>
<keyword evidence="2" id="KW-1185">Reference proteome</keyword>
<protein>
    <submittedName>
        <fullName evidence="1">Uncharacterized protein</fullName>
    </submittedName>
</protein>
<evidence type="ECO:0000313" key="1">
    <source>
        <dbReference type="EMBL" id="KAK6984314.1"/>
    </source>
</evidence>
<proteinExistence type="predicted"/>
<organism evidence="1 2">
    <name type="scientific">Favolaschia claudopus</name>
    <dbReference type="NCBI Taxonomy" id="2862362"/>
    <lineage>
        <taxon>Eukaryota</taxon>
        <taxon>Fungi</taxon>
        <taxon>Dikarya</taxon>
        <taxon>Basidiomycota</taxon>
        <taxon>Agaricomycotina</taxon>
        <taxon>Agaricomycetes</taxon>
        <taxon>Agaricomycetidae</taxon>
        <taxon>Agaricales</taxon>
        <taxon>Marasmiineae</taxon>
        <taxon>Mycenaceae</taxon>
        <taxon>Favolaschia</taxon>
    </lineage>
</organism>
<accession>A0AAV9ZJG4</accession>
<name>A0AAV9ZJG4_9AGAR</name>
<dbReference type="Proteomes" id="UP001362999">
    <property type="component" value="Unassembled WGS sequence"/>
</dbReference>
<gene>
    <name evidence="1" type="ORF">R3P38DRAFT_2576138</name>
</gene>
<sequence length="126" mass="14132">MHASFGDFIMKPSHKPWSLDVAVAKNTLASGCLAMLQKQLKFNICNFPDSHLSNKEVTGSEKFIADLPDALTYASQFWGSHLADSMFDDKILVLLKEFLGTKFLFWSEVVSLRQEVVTAAFPCRNT</sequence>
<evidence type="ECO:0000313" key="2">
    <source>
        <dbReference type="Proteomes" id="UP001362999"/>
    </source>
</evidence>
<comment type="caution">
    <text evidence="1">The sequence shown here is derived from an EMBL/GenBank/DDBJ whole genome shotgun (WGS) entry which is preliminary data.</text>
</comment>
<reference evidence="1 2" key="1">
    <citation type="journal article" date="2024" name="J Genomics">
        <title>Draft genome sequencing and assembly of Favolaschia claudopus CIRM-BRFM 2984 isolated from oak limbs.</title>
        <authorList>
            <person name="Navarro D."/>
            <person name="Drula E."/>
            <person name="Chaduli D."/>
            <person name="Cazenave R."/>
            <person name="Ahrendt S."/>
            <person name="Wang J."/>
            <person name="Lipzen A."/>
            <person name="Daum C."/>
            <person name="Barry K."/>
            <person name="Grigoriev I.V."/>
            <person name="Favel A."/>
            <person name="Rosso M.N."/>
            <person name="Martin F."/>
        </authorList>
    </citation>
    <scope>NUCLEOTIDE SEQUENCE [LARGE SCALE GENOMIC DNA]</scope>
    <source>
        <strain evidence="1 2">CIRM-BRFM 2984</strain>
    </source>
</reference>
<dbReference type="EMBL" id="JAWWNJ010000139">
    <property type="protein sequence ID" value="KAK6984314.1"/>
    <property type="molecule type" value="Genomic_DNA"/>
</dbReference>